<evidence type="ECO:0008006" key="7">
    <source>
        <dbReference type="Google" id="ProtNLM"/>
    </source>
</evidence>
<comment type="caution">
    <text evidence="5">The sequence shown here is derived from an EMBL/GenBank/DDBJ whole genome shotgun (WGS) entry which is preliminary data.</text>
</comment>
<feature type="compositionally biased region" description="Basic residues" evidence="4">
    <location>
        <begin position="12"/>
        <end position="23"/>
    </location>
</feature>
<evidence type="ECO:0000256" key="2">
    <source>
        <dbReference type="ARBA" id="ARBA00022448"/>
    </source>
</evidence>
<dbReference type="SMART" id="SM00185">
    <property type="entry name" value="ARM"/>
    <property type="match status" value="5"/>
</dbReference>
<dbReference type="Proteomes" id="UP001165080">
    <property type="component" value="Unassembled WGS sequence"/>
</dbReference>
<dbReference type="Gene3D" id="1.25.10.10">
    <property type="entry name" value="Leucine-rich Repeat Variant"/>
    <property type="match status" value="1"/>
</dbReference>
<dbReference type="InterPro" id="IPR011989">
    <property type="entry name" value="ARM-like"/>
</dbReference>
<feature type="compositionally biased region" description="Low complexity" evidence="4">
    <location>
        <begin position="447"/>
        <end position="458"/>
    </location>
</feature>
<feature type="compositionally biased region" description="Low complexity" evidence="4">
    <location>
        <begin position="470"/>
        <end position="481"/>
    </location>
</feature>
<comment type="similarity">
    <text evidence="1">Belongs to the importin alpha family.</text>
</comment>
<evidence type="ECO:0000313" key="6">
    <source>
        <dbReference type="Proteomes" id="UP001165080"/>
    </source>
</evidence>
<dbReference type="InterPro" id="IPR016024">
    <property type="entry name" value="ARM-type_fold"/>
</dbReference>
<evidence type="ECO:0000313" key="5">
    <source>
        <dbReference type="EMBL" id="GLC52706.1"/>
    </source>
</evidence>
<dbReference type="OrthoDB" id="530432at2759"/>
<keyword evidence="6" id="KW-1185">Reference proteome</keyword>
<dbReference type="EMBL" id="BRXU01000006">
    <property type="protein sequence ID" value="GLC52706.1"/>
    <property type="molecule type" value="Genomic_DNA"/>
</dbReference>
<dbReference type="AlphaFoldDB" id="A0A9W6BI90"/>
<evidence type="ECO:0000256" key="3">
    <source>
        <dbReference type="ARBA" id="ARBA00022927"/>
    </source>
</evidence>
<evidence type="ECO:0000256" key="1">
    <source>
        <dbReference type="ARBA" id="ARBA00010394"/>
    </source>
</evidence>
<dbReference type="PANTHER" id="PTHR23316">
    <property type="entry name" value="IMPORTIN ALPHA"/>
    <property type="match status" value="1"/>
</dbReference>
<evidence type="ECO:0000256" key="4">
    <source>
        <dbReference type="SAM" id="MobiDB-lite"/>
    </source>
</evidence>
<dbReference type="GO" id="GO:0015031">
    <property type="term" value="P:protein transport"/>
    <property type="evidence" value="ECO:0007669"/>
    <property type="project" value="UniProtKB-KW"/>
</dbReference>
<organism evidence="5 6">
    <name type="scientific">Pleodorina starrii</name>
    <dbReference type="NCBI Taxonomy" id="330485"/>
    <lineage>
        <taxon>Eukaryota</taxon>
        <taxon>Viridiplantae</taxon>
        <taxon>Chlorophyta</taxon>
        <taxon>core chlorophytes</taxon>
        <taxon>Chlorophyceae</taxon>
        <taxon>CS clade</taxon>
        <taxon>Chlamydomonadales</taxon>
        <taxon>Volvocaceae</taxon>
        <taxon>Pleodorina</taxon>
    </lineage>
</organism>
<feature type="region of interest" description="Disordered" evidence="4">
    <location>
        <begin position="447"/>
        <end position="489"/>
    </location>
</feature>
<keyword evidence="3" id="KW-0653">Protein transport</keyword>
<proteinExistence type="inferred from homology"/>
<feature type="region of interest" description="Disordered" evidence="4">
    <location>
        <begin position="1"/>
        <end position="32"/>
    </location>
</feature>
<gene>
    <name evidence="5" type="primary">PLESTMB000200</name>
    <name evidence="5" type="ORF">PLESTB_000659400</name>
</gene>
<keyword evidence="2" id="KW-0813">Transport</keyword>
<sequence>MAAPNPTCPSFKKWRGVSKRNHQRLQDDTKPPVFAPKFNVYVPPDLQDLLQTRPRNFSPDDLSGAVAAIQGSDKLQWLPATRAIRKALSKESKPPIQEIVDLGALPRLVYLMTLKEVPELQLESAWAVCNVASGTSAQCSAAVEAGALPPAMQLLAAETSNLREQAAWLLGNVAGDGATLRDKCLEAGMLPPLLAAADGETEVKPLRQYIWLLLNVTRFKPRQRQTLLDVLPCVARVAASTEDDETLADGMSALAHIADDCTAEVVAAARAAVERAGKLVNNPATPKGVVLSASKVLSALCAGDEAATQLVIDTGVLAGGYKRLLEEDTGAGLLREVAFAISNIAAGTQDQALAVVEAGLLAPLAAVFRRCPSADAVHREATWALSNIATKGLPSLAHAVLQAGAAAPLADYLCSHAAKAGRIDVTSTVAAAEALLAMAQAGALSSGDAPAAAPPAAATDNEGEAKGESNGEAAAAAAAASPSPPANPAVAEYAEKGVYERLQSTLDRGLLTGGALEHVRRLLDDFPPPPSPPSPSPSPPSP</sequence>
<feature type="region of interest" description="Disordered" evidence="4">
    <location>
        <begin position="521"/>
        <end position="542"/>
    </location>
</feature>
<name>A0A9W6BI90_9CHLO</name>
<reference evidence="5 6" key="1">
    <citation type="journal article" date="2023" name="Commun. Biol.">
        <title>Reorganization of the ancestral sex-determining regions during the evolution of trioecy in Pleodorina starrii.</title>
        <authorList>
            <person name="Takahashi K."/>
            <person name="Suzuki S."/>
            <person name="Kawai-Toyooka H."/>
            <person name="Yamamoto K."/>
            <person name="Hamaji T."/>
            <person name="Ootsuki R."/>
            <person name="Yamaguchi H."/>
            <person name="Kawachi M."/>
            <person name="Higashiyama T."/>
            <person name="Nozaki H."/>
        </authorList>
    </citation>
    <scope>NUCLEOTIDE SEQUENCE [LARGE SCALE GENOMIC DNA]</scope>
    <source>
        <strain evidence="5 6">NIES-4479</strain>
    </source>
</reference>
<dbReference type="InterPro" id="IPR000225">
    <property type="entry name" value="Armadillo"/>
</dbReference>
<accession>A0A9W6BI90</accession>
<dbReference type="SUPFAM" id="SSF48371">
    <property type="entry name" value="ARM repeat"/>
    <property type="match status" value="1"/>
</dbReference>
<protein>
    <recommendedName>
        <fullName evidence="7">Importin subunit alpha</fullName>
    </recommendedName>
</protein>
<dbReference type="Pfam" id="PF00514">
    <property type="entry name" value="Arm"/>
    <property type="match status" value="3"/>
</dbReference>
<feature type="compositionally biased region" description="Pro residues" evidence="4">
    <location>
        <begin position="526"/>
        <end position="542"/>
    </location>
</feature>